<dbReference type="AlphaFoldDB" id="A0AA39WQA4"/>
<dbReference type="Pfam" id="PF26061">
    <property type="entry name" value="DUF8021"/>
    <property type="match status" value="1"/>
</dbReference>
<reference evidence="2" key="1">
    <citation type="submission" date="2023-06" db="EMBL/GenBank/DDBJ databases">
        <title>Genome-scale phylogeny and comparative genomics of the fungal order Sordariales.</title>
        <authorList>
            <consortium name="Lawrence Berkeley National Laboratory"/>
            <person name="Hensen N."/>
            <person name="Bonometti L."/>
            <person name="Westerberg I."/>
            <person name="Brannstrom I.O."/>
            <person name="Guillou S."/>
            <person name="Cros-Aarteil S."/>
            <person name="Calhoun S."/>
            <person name="Haridas S."/>
            <person name="Kuo A."/>
            <person name="Mondo S."/>
            <person name="Pangilinan J."/>
            <person name="Riley R."/>
            <person name="Labutti K."/>
            <person name="Andreopoulos B."/>
            <person name="Lipzen A."/>
            <person name="Chen C."/>
            <person name="Yanf M."/>
            <person name="Daum C."/>
            <person name="Ng V."/>
            <person name="Clum A."/>
            <person name="Steindorff A."/>
            <person name="Ohm R."/>
            <person name="Martin F."/>
            <person name="Silar P."/>
            <person name="Natvig D."/>
            <person name="Lalanne C."/>
            <person name="Gautier V."/>
            <person name="Ament-Velasquez S.L."/>
            <person name="Kruys A."/>
            <person name="Hutchinson M.I."/>
            <person name="Powell A.J."/>
            <person name="Barry K."/>
            <person name="Miller A.N."/>
            <person name="Grigoriev I.V."/>
            <person name="Debuchy R."/>
            <person name="Gladieux P."/>
            <person name="Thoren M.H."/>
            <person name="Johannesson H."/>
        </authorList>
    </citation>
    <scope>NUCLEOTIDE SEQUENCE</scope>
    <source>
        <strain evidence="2">CBS 606.72</strain>
    </source>
</reference>
<name>A0AA39WQA4_9PEZI</name>
<sequence length="279" mass="30089">MVDRLSRYNLRAARKHVLLATAEKYVAAQNSGGLDTIQPHFTTSNFTYQENNQIFDIKNGVLSKALKVEYSRSTADTVACASYTELVALTPTPHVIGTQIRHGPQPGTITLVDSIVATTGALFFNASASLGYFQKETWKPLDPPARPTRATLQQAIDAYLDLFGGPNAATARSHLPFGSPCERVEGARFINCTDGMPAGGNTNAKSVSMRRYVIDEVLGSADVLCSFTAVGNIPDSHELRIENGKIRYVHTITLCAVDDGPDWGPTCIAARAGRGKSTK</sequence>
<gene>
    <name evidence="2" type="ORF">B0T14DRAFT_537330</name>
</gene>
<dbReference type="Proteomes" id="UP001175000">
    <property type="component" value="Unassembled WGS sequence"/>
</dbReference>
<dbReference type="InterPro" id="IPR058334">
    <property type="entry name" value="DUF8021"/>
</dbReference>
<dbReference type="EMBL" id="JAULSU010000004">
    <property type="protein sequence ID" value="KAK0619604.1"/>
    <property type="molecule type" value="Genomic_DNA"/>
</dbReference>
<evidence type="ECO:0000259" key="1">
    <source>
        <dbReference type="Pfam" id="PF26061"/>
    </source>
</evidence>
<proteinExistence type="predicted"/>
<comment type="caution">
    <text evidence="2">The sequence shown here is derived from an EMBL/GenBank/DDBJ whole genome shotgun (WGS) entry which is preliminary data.</text>
</comment>
<organism evidence="2 3">
    <name type="scientific">Immersiella caudata</name>
    <dbReference type="NCBI Taxonomy" id="314043"/>
    <lineage>
        <taxon>Eukaryota</taxon>
        <taxon>Fungi</taxon>
        <taxon>Dikarya</taxon>
        <taxon>Ascomycota</taxon>
        <taxon>Pezizomycotina</taxon>
        <taxon>Sordariomycetes</taxon>
        <taxon>Sordariomycetidae</taxon>
        <taxon>Sordariales</taxon>
        <taxon>Lasiosphaeriaceae</taxon>
        <taxon>Immersiella</taxon>
    </lineage>
</organism>
<keyword evidence="3" id="KW-1185">Reference proteome</keyword>
<evidence type="ECO:0000313" key="3">
    <source>
        <dbReference type="Proteomes" id="UP001175000"/>
    </source>
</evidence>
<evidence type="ECO:0000313" key="2">
    <source>
        <dbReference type="EMBL" id="KAK0619604.1"/>
    </source>
</evidence>
<protein>
    <recommendedName>
        <fullName evidence="1">DUF8021 domain-containing protein</fullName>
    </recommendedName>
</protein>
<accession>A0AA39WQA4</accession>
<feature type="domain" description="DUF8021" evidence="1">
    <location>
        <begin position="146"/>
        <end position="253"/>
    </location>
</feature>